<dbReference type="OrthoDB" id="336885at2759"/>
<evidence type="ECO:0000256" key="2">
    <source>
        <dbReference type="ARBA" id="ARBA00007299"/>
    </source>
</evidence>
<dbReference type="Gene3D" id="1.10.8.530">
    <property type="entry name" value="DNA polymerase alpha-primase, subunit B, N-terminal domain"/>
    <property type="match status" value="1"/>
</dbReference>
<dbReference type="Proteomes" id="UP000694846">
    <property type="component" value="Unplaced"/>
</dbReference>
<dbReference type="RefSeq" id="XP_025417828.1">
    <property type="nucleotide sequence ID" value="XM_025562043.1"/>
</dbReference>
<dbReference type="GO" id="GO:0003677">
    <property type="term" value="F:DNA binding"/>
    <property type="evidence" value="ECO:0007669"/>
    <property type="project" value="InterPro"/>
</dbReference>
<dbReference type="Pfam" id="PF04042">
    <property type="entry name" value="DNA_pol_E_B"/>
    <property type="match status" value="1"/>
</dbReference>
<dbReference type="AlphaFoldDB" id="A0A8B8G4T1"/>
<organism evidence="8 9">
    <name type="scientific">Sipha flava</name>
    <name type="common">yellow sugarcane aphid</name>
    <dbReference type="NCBI Taxonomy" id="143950"/>
    <lineage>
        <taxon>Eukaryota</taxon>
        <taxon>Metazoa</taxon>
        <taxon>Ecdysozoa</taxon>
        <taxon>Arthropoda</taxon>
        <taxon>Hexapoda</taxon>
        <taxon>Insecta</taxon>
        <taxon>Pterygota</taxon>
        <taxon>Neoptera</taxon>
        <taxon>Paraneoptera</taxon>
        <taxon>Hemiptera</taxon>
        <taxon>Sternorrhyncha</taxon>
        <taxon>Aphidomorpha</taxon>
        <taxon>Aphidoidea</taxon>
        <taxon>Aphididae</taxon>
        <taxon>Sipha</taxon>
    </lineage>
</organism>
<evidence type="ECO:0000259" key="7">
    <source>
        <dbReference type="Pfam" id="PF08418"/>
    </source>
</evidence>
<accession>A0A8B8G4T1</accession>
<dbReference type="InterPro" id="IPR007185">
    <property type="entry name" value="DNA_pol_a/d/e_bsu"/>
</dbReference>
<dbReference type="InterPro" id="IPR016722">
    <property type="entry name" value="DNA_pol_alpha_bsu"/>
</dbReference>
<dbReference type="Gene3D" id="3.60.21.60">
    <property type="match status" value="1"/>
</dbReference>
<dbReference type="InterPro" id="IPR043034">
    <property type="entry name" value="DNA_pol_alpha_B_N_sf"/>
</dbReference>
<dbReference type="GeneID" id="112688710"/>
<evidence type="ECO:0000256" key="1">
    <source>
        <dbReference type="ARBA" id="ARBA00004123"/>
    </source>
</evidence>
<dbReference type="Pfam" id="PF08418">
    <property type="entry name" value="Pol_alpha_B_N"/>
    <property type="match status" value="1"/>
</dbReference>
<dbReference type="InterPro" id="IPR013627">
    <property type="entry name" value="Pol_alpha_B_N"/>
</dbReference>
<proteinExistence type="inferred from homology"/>
<evidence type="ECO:0000256" key="5">
    <source>
        <dbReference type="ARBA" id="ARBA00023242"/>
    </source>
</evidence>
<name>A0A8B8G4T1_9HEMI</name>
<reference evidence="9" key="1">
    <citation type="submission" date="2025-08" db="UniProtKB">
        <authorList>
            <consortium name="RefSeq"/>
        </authorList>
    </citation>
    <scope>IDENTIFICATION</scope>
    <source>
        <tissue evidence="9">Whole body</tissue>
    </source>
</reference>
<sequence length="563" mass="62656">MDRSLLVSEFDDMGLTIDDDIIDECVIACHAHKISASDLVGSWIAYCASSQVDANDLNKERIITLLKSVKKDDKQKASDKRYNENKSNLNEKVSLQSVNNEASLKSELGTNNLLIENKIRVSDIIEADNINEKNVFSAAGDIACDFGRGNVNKNDLSADVESMCLLKQDLWKNFIFGQTNYQKYDSHIQEIVADIVKNNNLKPITPLSELCSGNDDTEITISGSLKLIKKELFLSSPYGYIKIDLSEVEQPMKQLFVNQILVINGTNPETKVFKARKLYADASLPLPKKLPEFSQGNINLMVAAGPFFCESSPHGNSLKSLIQKTIELDAKLLILLGPIFDADFGTQLNKTSSDSLQKCYDDVLEAILKPLFSNPSTQNTKVVVFSSWKDASCYAFYPTPPNTESRLPNLYPNNVFMVSDPCVLSVNDIIIAGNASDTLMDLHVSTINQTQEETFEKLSKQIIWQRCLHPSYTASPTVPVDQLLWLEHCTLQQNTPHIILTSSQLRTFIRVVNDCIVVNIGQLVKHNSQKQAMSGTYGKIQISPPKNGCWSPQTNISAIVVHI</sequence>
<dbReference type="GO" id="GO:0006270">
    <property type="term" value="P:DNA replication initiation"/>
    <property type="evidence" value="ECO:0007669"/>
    <property type="project" value="TreeGrafter"/>
</dbReference>
<keyword evidence="4" id="KW-0235">DNA replication</keyword>
<comment type="similarity">
    <text evidence="2">Belongs to the DNA polymerase alpha subunit B family.</text>
</comment>
<evidence type="ECO:0000313" key="9">
    <source>
        <dbReference type="RefSeq" id="XP_025417828.1"/>
    </source>
</evidence>
<evidence type="ECO:0000259" key="6">
    <source>
        <dbReference type="Pfam" id="PF04042"/>
    </source>
</evidence>
<dbReference type="PANTHER" id="PTHR23061:SF12">
    <property type="entry name" value="DNA POLYMERASE ALPHA SUBUNIT B"/>
    <property type="match status" value="1"/>
</dbReference>
<dbReference type="PANTHER" id="PTHR23061">
    <property type="entry name" value="DNA POLYMERASE 2 ALPHA 70 KDA SUBUNIT"/>
    <property type="match status" value="1"/>
</dbReference>
<protein>
    <recommendedName>
        <fullName evidence="3">DNA polymerase alpha subunit B</fullName>
    </recommendedName>
</protein>
<feature type="domain" description="DNA polymerase alpha/delta/epsilon subunit B" evidence="6">
    <location>
        <begin position="301"/>
        <end position="509"/>
    </location>
</feature>
<evidence type="ECO:0000256" key="4">
    <source>
        <dbReference type="ARBA" id="ARBA00022705"/>
    </source>
</evidence>
<dbReference type="GO" id="GO:0005658">
    <property type="term" value="C:alpha DNA polymerase:primase complex"/>
    <property type="evidence" value="ECO:0007669"/>
    <property type="project" value="TreeGrafter"/>
</dbReference>
<gene>
    <name evidence="9" type="primary">LOC112688710</name>
</gene>
<feature type="domain" description="DNA polymerase alpha subunit B N-terminal" evidence="7">
    <location>
        <begin position="6"/>
        <end position="54"/>
    </location>
</feature>
<comment type="subcellular location">
    <subcellularLocation>
        <location evidence="1">Nucleus</location>
    </subcellularLocation>
</comment>
<keyword evidence="5" id="KW-0539">Nucleus</keyword>
<dbReference type="CTD" id="136028709"/>
<evidence type="ECO:0000313" key="8">
    <source>
        <dbReference type="Proteomes" id="UP000694846"/>
    </source>
</evidence>
<keyword evidence="8" id="KW-1185">Reference proteome</keyword>
<evidence type="ECO:0000256" key="3">
    <source>
        <dbReference type="ARBA" id="ARBA00018596"/>
    </source>
</evidence>